<dbReference type="PANTHER" id="PTHR43673:SF10">
    <property type="entry name" value="NADH DEHYDROGENASE_NAD(P)H NITROREDUCTASE XCC3605-RELATED"/>
    <property type="match status" value="1"/>
</dbReference>
<dbReference type="CDD" id="cd02138">
    <property type="entry name" value="TdsD-like"/>
    <property type="match status" value="1"/>
</dbReference>
<gene>
    <name evidence="4" type="ORF">D5F53_25525</name>
</gene>
<comment type="similarity">
    <text evidence="1">Belongs to the nitroreductase family.</text>
</comment>
<dbReference type="RefSeq" id="WP_119850045.1">
    <property type="nucleotide sequence ID" value="NZ_CP032412.1"/>
</dbReference>
<dbReference type="Proteomes" id="UP000266552">
    <property type="component" value="Chromosome"/>
</dbReference>
<evidence type="ECO:0000313" key="4">
    <source>
        <dbReference type="EMBL" id="AYB46456.1"/>
    </source>
</evidence>
<dbReference type="InterPro" id="IPR029479">
    <property type="entry name" value="Nitroreductase"/>
</dbReference>
<reference evidence="4 5" key="1">
    <citation type="submission" date="2018-09" db="EMBL/GenBank/DDBJ databases">
        <title>Genome Sequence of Paenibacillus lautus Strain E7593-69, Azo Dye-Degrading Bacteria, Isolated from Commercial Tattoo Inks.</title>
        <authorList>
            <person name="Nho S.W."/>
            <person name="Kim S.-J."/>
            <person name="Kweon O."/>
            <person name="Cerniglia C.E."/>
        </authorList>
    </citation>
    <scope>NUCLEOTIDE SEQUENCE [LARGE SCALE GENOMIC DNA]</scope>
    <source>
        <strain evidence="4 5">E7593-69</strain>
    </source>
</reference>
<evidence type="ECO:0000259" key="3">
    <source>
        <dbReference type="Pfam" id="PF00881"/>
    </source>
</evidence>
<dbReference type="AlphaFoldDB" id="A0A385TRU5"/>
<dbReference type="PANTHER" id="PTHR43673">
    <property type="entry name" value="NAD(P)H NITROREDUCTASE YDGI-RELATED"/>
    <property type="match status" value="1"/>
</dbReference>
<evidence type="ECO:0000256" key="1">
    <source>
        <dbReference type="ARBA" id="ARBA00007118"/>
    </source>
</evidence>
<protein>
    <submittedName>
        <fullName evidence="4">Nitroreductase</fullName>
    </submittedName>
</protein>
<dbReference type="KEGG" id="plw:D5F53_25525"/>
<dbReference type="GO" id="GO:0016491">
    <property type="term" value="F:oxidoreductase activity"/>
    <property type="evidence" value="ECO:0007669"/>
    <property type="project" value="UniProtKB-KW"/>
</dbReference>
<dbReference type="SUPFAM" id="SSF55469">
    <property type="entry name" value="FMN-dependent nitroreductase-like"/>
    <property type="match status" value="1"/>
</dbReference>
<evidence type="ECO:0000313" key="5">
    <source>
        <dbReference type="Proteomes" id="UP000266552"/>
    </source>
</evidence>
<proteinExistence type="inferred from homology"/>
<dbReference type="EMBL" id="CP032412">
    <property type="protein sequence ID" value="AYB46456.1"/>
    <property type="molecule type" value="Genomic_DNA"/>
</dbReference>
<dbReference type="InterPro" id="IPR000415">
    <property type="entry name" value="Nitroreductase-like"/>
</dbReference>
<keyword evidence="2" id="KW-0560">Oxidoreductase</keyword>
<sequence length="210" mass="23526">MTRPDPTVIVSALSKRTLAEQTRRPEYPVHAHFVNRWSSRAFDSRPVEEDVLYTVLEAARWAPSSGNGQPWRFIVARTEEERERFRSFIRPGNRVWSDRAPALVLLVSYTLNANGEPSGSHAFDAGAAWGTIASQAALLGLNTRAIGGFDHGLAREALHIPEEYDLHAVITLGYRGDKSALPETLQEREIPTDRRTLNELVHEGVFQAKE</sequence>
<feature type="domain" description="Nitroreductase" evidence="3">
    <location>
        <begin position="35"/>
        <end position="89"/>
    </location>
</feature>
<keyword evidence="5" id="KW-1185">Reference proteome</keyword>
<dbReference type="Gene3D" id="3.40.109.10">
    <property type="entry name" value="NADH Oxidase"/>
    <property type="match status" value="1"/>
</dbReference>
<name>A0A385TRU5_PAELA</name>
<dbReference type="Pfam" id="PF00881">
    <property type="entry name" value="Nitroreductase"/>
    <property type="match status" value="1"/>
</dbReference>
<accession>A0A385TRU5</accession>
<evidence type="ECO:0000256" key="2">
    <source>
        <dbReference type="ARBA" id="ARBA00023002"/>
    </source>
</evidence>
<organism evidence="4 5">
    <name type="scientific">Paenibacillus lautus</name>
    <name type="common">Bacillus lautus</name>
    <dbReference type="NCBI Taxonomy" id="1401"/>
    <lineage>
        <taxon>Bacteria</taxon>
        <taxon>Bacillati</taxon>
        <taxon>Bacillota</taxon>
        <taxon>Bacilli</taxon>
        <taxon>Bacillales</taxon>
        <taxon>Paenibacillaceae</taxon>
        <taxon>Paenibacillus</taxon>
    </lineage>
</organism>